<name>A0A165IZR4_EXIGL</name>
<evidence type="ECO:0000313" key="2">
    <source>
        <dbReference type="Proteomes" id="UP000077266"/>
    </source>
</evidence>
<accession>A0A165IZR4</accession>
<dbReference type="Proteomes" id="UP000077266">
    <property type="component" value="Unassembled WGS sequence"/>
</dbReference>
<evidence type="ECO:0000313" key="1">
    <source>
        <dbReference type="EMBL" id="KZV94110.1"/>
    </source>
</evidence>
<gene>
    <name evidence="1" type="ORF">EXIGLDRAFT_737412</name>
</gene>
<protein>
    <submittedName>
        <fullName evidence="1">Uncharacterized protein</fullName>
    </submittedName>
</protein>
<dbReference type="AlphaFoldDB" id="A0A165IZR4"/>
<dbReference type="EMBL" id="KV425978">
    <property type="protein sequence ID" value="KZV94110.1"/>
    <property type="molecule type" value="Genomic_DNA"/>
</dbReference>
<proteinExistence type="predicted"/>
<organism evidence="1 2">
    <name type="scientific">Exidia glandulosa HHB12029</name>
    <dbReference type="NCBI Taxonomy" id="1314781"/>
    <lineage>
        <taxon>Eukaryota</taxon>
        <taxon>Fungi</taxon>
        <taxon>Dikarya</taxon>
        <taxon>Basidiomycota</taxon>
        <taxon>Agaricomycotina</taxon>
        <taxon>Agaricomycetes</taxon>
        <taxon>Auriculariales</taxon>
        <taxon>Exidiaceae</taxon>
        <taxon>Exidia</taxon>
    </lineage>
</organism>
<dbReference type="InParanoid" id="A0A165IZR4"/>
<reference evidence="1 2" key="1">
    <citation type="journal article" date="2016" name="Mol. Biol. Evol.">
        <title>Comparative Genomics of Early-Diverging Mushroom-Forming Fungi Provides Insights into the Origins of Lignocellulose Decay Capabilities.</title>
        <authorList>
            <person name="Nagy L.G."/>
            <person name="Riley R."/>
            <person name="Tritt A."/>
            <person name="Adam C."/>
            <person name="Daum C."/>
            <person name="Floudas D."/>
            <person name="Sun H."/>
            <person name="Yadav J.S."/>
            <person name="Pangilinan J."/>
            <person name="Larsson K.H."/>
            <person name="Matsuura K."/>
            <person name="Barry K."/>
            <person name="Labutti K."/>
            <person name="Kuo R."/>
            <person name="Ohm R.A."/>
            <person name="Bhattacharya S.S."/>
            <person name="Shirouzu T."/>
            <person name="Yoshinaga Y."/>
            <person name="Martin F.M."/>
            <person name="Grigoriev I.V."/>
            <person name="Hibbett D.S."/>
        </authorList>
    </citation>
    <scope>NUCLEOTIDE SEQUENCE [LARGE SCALE GENOMIC DNA]</scope>
    <source>
        <strain evidence="1 2">HHB12029</strain>
    </source>
</reference>
<keyword evidence="2" id="KW-1185">Reference proteome</keyword>
<sequence length="81" mass="8766">MALPTSVHATLGRIMCICFVGAIKFPGASRSACYRSTSRCSLRASFRWQTKKPYGSLPAHPFLLGLSSTPPRALVRTSPTP</sequence>